<evidence type="ECO:0000256" key="1">
    <source>
        <dbReference type="SAM" id="MobiDB-lite"/>
    </source>
</evidence>
<gene>
    <name evidence="2" type="ORF">OL234_03115</name>
</gene>
<dbReference type="InterPro" id="IPR021130">
    <property type="entry name" value="PRib-ATP_PPHydrolase-like"/>
</dbReference>
<dbReference type="GO" id="GO:0016787">
    <property type="term" value="F:hydrolase activity"/>
    <property type="evidence" value="ECO:0007669"/>
    <property type="project" value="UniProtKB-KW"/>
</dbReference>
<sequence>MTQFEEVKAFHKKFDDRQPEAPTALSQEEALRRANFIMEEVVELLHASSHNKPTCFYELVEQLKKGMDETVVKIENQAKKIDNPLVSQADALIDTLYFTYGTFVLMGVQPAPLFSIVHQANMGKLFPDGQPHYHPLTGKVLKPQNWEHDFAPEKKLEQEMTRQSQVGKTLK</sequence>
<feature type="compositionally biased region" description="Polar residues" evidence="1">
    <location>
        <begin position="161"/>
        <end position="171"/>
    </location>
</feature>
<keyword evidence="3" id="KW-1185">Reference proteome</keyword>
<accession>A0AAF0CW14</accession>
<name>A0AAF0CW14_9ENTE</name>
<proteinExistence type="predicted"/>
<dbReference type="RefSeq" id="WP_275469716.1">
    <property type="nucleotide sequence ID" value="NZ_CP110232.1"/>
</dbReference>
<dbReference type="InterPro" id="IPR023292">
    <property type="entry name" value="NTP_PyroPHydrolase-like_dom_sf"/>
</dbReference>
<dbReference type="Pfam" id="PF01503">
    <property type="entry name" value="PRA-PH"/>
    <property type="match status" value="1"/>
</dbReference>
<evidence type="ECO:0000313" key="2">
    <source>
        <dbReference type="EMBL" id="WEG73916.1"/>
    </source>
</evidence>
<dbReference type="KEGG" id="vie:OL234_03115"/>
<protein>
    <submittedName>
        <fullName evidence="2">HAD family hydrolase</fullName>
    </submittedName>
</protein>
<dbReference type="AlphaFoldDB" id="A0AAF0CW14"/>
<keyword evidence="2" id="KW-0378">Hydrolase</keyword>
<organism evidence="2 3">
    <name type="scientific">Vagococcus intermedius</name>
    <dbReference type="NCBI Taxonomy" id="2991418"/>
    <lineage>
        <taxon>Bacteria</taxon>
        <taxon>Bacillati</taxon>
        <taxon>Bacillota</taxon>
        <taxon>Bacilli</taxon>
        <taxon>Lactobacillales</taxon>
        <taxon>Enterococcaceae</taxon>
        <taxon>Vagococcus</taxon>
    </lineage>
</organism>
<dbReference type="Proteomes" id="UP001179647">
    <property type="component" value="Chromosome"/>
</dbReference>
<dbReference type="EMBL" id="CP110232">
    <property type="protein sequence ID" value="WEG73916.1"/>
    <property type="molecule type" value="Genomic_DNA"/>
</dbReference>
<feature type="region of interest" description="Disordered" evidence="1">
    <location>
        <begin position="152"/>
        <end position="171"/>
    </location>
</feature>
<evidence type="ECO:0000313" key="3">
    <source>
        <dbReference type="Proteomes" id="UP001179647"/>
    </source>
</evidence>
<reference evidence="2" key="1">
    <citation type="submission" date="2022-10" db="EMBL/GenBank/DDBJ databases">
        <title>Vagococcus sp. isolated from poultry meat.</title>
        <authorList>
            <person name="Johansson P."/>
            <person name="Bjorkroth J."/>
        </authorList>
    </citation>
    <scope>NUCLEOTIDE SEQUENCE</scope>
    <source>
        <strain evidence="2">STAA11</strain>
    </source>
</reference>
<dbReference type="Gene3D" id="1.10.3420.10">
    <property type="entry name" value="putative ntp pyrophosphohydrolase like domain"/>
    <property type="match status" value="1"/>
</dbReference>
<dbReference type="CDD" id="cd11545">
    <property type="entry name" value="NTP-PPase_YP_001813558"/>
    <property type="match status" value="1"/>
</dbReference>